<dbReference type="Proteomes" id="UP001157502">
    <property type="component" value="Chromosome 16"/>
</dbReference>
<evidence type="ECO:0000313" key="2">
    <source>
        <dbReference type="Proteomes" id="UP001157502"/>
    </source>
</evidence>
<dbReference type="EMBL" id="CM055743">
    <property type="protein sequence ID" value="KAJ7999865.1"/>
    <property type="molecule type" value="Genomic_DNA"/>
</dbReference>
<gene>
    <name evidence="1" type="ORF">DPEC_G00198830</name>
</gene>
<proteinExistence type="predicted"/>
<organism evidence="1 2">
    <name type="scientific">Dallia pectoralis</name>
    <name type="common">Alaska blackfish</name>
    <dbReference type="NCBI Taxonomy" id="75939"/>
    <lineage>
        <taxon>Eukaryota</taxon>
        <taxon>Metazoa</taxon>
        <taxon>Chordata</taxon>
        <taxon>Craniata</taxon>
        <taxon>Vertebrata</taxon>
        <taxon>Euteleostomi</taxon>
        <taxon>Actinopterygii</taxon>
        <taxon>Neopterygii</taxon>
        <taxon>Teleostei</taxon>
        <taxon>Protacanthopterygii</taxon>
        <taxon>Esociformes</taxon>
        <taxon>Umbridae</taxon>
        <taxon>Dallia</taxon>
    </lineage>
</organism>
<protein>
    <submittedName>
        <fullName evidence="1">Uncharacterized protein</fullName>
    </submittedName>
</protein>
<accession>A0ACC2G8K4</accession>
<reference evidence="1" key="1">
    <citation type="submission" date="2021-05" db="EMBL/GenBank/DDBJ databases">
        <authorList>
            <person name="Pan Q."/>
            <person name="Jouanno E."/>
            <person name="Zahm M."/>
            <person name="Klopp C."/>
            <person name="Cabau C."/>
            <person name="Louis A."/>
            <person name="Berthelot C."/>
            <person name="Parey E."/>
            <person name="Roest Crollius H."/>
            <person name="Montfort J."/>
            <person name="Robinson-Rechavi M."/>
            <person name="Bouchez O."/>
            <person name="Lampietro C."/>
            <person name="Lopez Roques C."/>
            <person name="Donnadieu C."/>
            <person name="Postlethwait J."/>
            <person name="Bobe J."/>
            <person name="Dillon D."/>
            <person name="Chandos A."/>
            <person name="von Hippel F."/>
            <person name="Guiguen Y."/>
        </authorList>
    </citation>
    <scope>NUCLEOTIDE SEQUENCE</scope>
    <source>
        <strain evidence="1">YG-Jan2019</strain>
    </source>
</reference>
<comment type="caution">
    <text evidence="1">The sequence shown here is derived from an EMBL/GenBank/DDBJ whole genome shotgun (WGS) entry which is preliminary data.</text>
</comment>
<name>A0ACC2G8K4_DALPE</name>
<sequence length="392" mass="44239">MGTMMRETDPVDTEIDLGDSDYEDHEKNGELLWKAELGYREEEEQEEQESLSPLVDVSDTKPLLNERDPRGINDCLKVTFQDVIAEPASMHSGDRVWIWSNALFEVAKVWIYRIVTVFFAVPVSLFTGILFATLSFLHIWFFSPCVRYSLTVTCWLQCLWNVVLDIGIRPLLTSAASKRRSRNLGAAVPGPTPQSVFLTTTATTAHLQPRSGILFGPSTPSLPGNYPCPFTSQLPGPPTTETMVDINNGYEQKFQGDRHHKEIDLINRDPKQVNEDVVKVEFEDVIAEPDGTHSLDGVWKASYTTFTVSKYWCYRILSAILGIPVALLWGFLFACLSFCHIWAVVPCIKSCVIESQCLSRIYSLVIHTFCDPLFESLGKIFTNIRVVMQKNV</sequence>
<keyword evidence="2" id="KW-1185">Reference proteome</keyword>
<evidence type="ECO:0000313" key="1">
    <source>
        <dbReference type="EMBL" id="KAJ7999865.1"/>
    </source>
</evidence>